<evidence type="ECO:0000313" key="4">
    <source>
        <dbReference type="Proteomes" id="UP000238220"/>
    </source>
</evidence>
<sequence>MMNAAVLQRMEISLSSLAQLFNSMDPAPFYERDLDQHAEHYLVSWAQELPENSPLELIIHLRGEAATPAAQAYVREGLSHYFGERSRLAALQLRDLLRQGRASLLIGIGFLFVCLALGSFFAAAPRGSIGELLHQSLTIVGWVAMWRPLEIYLYDWWPLRRQMQLYRRLQNMPVSLRETEQPAPMVSASVARRPDPQEAPVASQDPLP</sequence>
<protein>
    <submittedName>
        <fullName evidence="3">Uncharacterized protein</fullName>
    </submittedName>
</protein>
<keyword evidence="4" id="KW-1185">Reference proteome</keyword>
<name>A0A2S5TEL7_9GAMM</name>
<proteinExistence type="predicted"/>
<comment type="caution">
    <text evidence="3">The sequence shown here is derived from an EMBL/GenBank/DDBJ whole genome shotgun (WGS) entry which is preliminary data.</text>
</comment>
<gene>
    <name evidence="3" type="ORF">C3942_13975</name>
</gene>
<keyword evidence="2" id="KW-0472">Membrane</keyword>
<reference evidence="3 4" key="1">
    <citation type="submission" date="2018-02" db="EMBL/GenBank/DDBJ databases">
        <title>Genome sequencing of Solimonas sp. HR-BB.</title>
        <authorList>
            <person name="Lee Y."/>
            <person name="Jeon C.O."/>
        </authorList>
    </citation>
    <scope>NUCLEOTIDE SEQUENCE [LARGE SCALE GENOMIC DNA]</scope>
    <source>
        <strain evidence="3 4">HR-BB</strain>
    </source>
</reference>
<dbReference type="AlphaFoldDB" id="A0A2S5TEL7"/>
<evidence type="ECO:0000256" key="2">
    <source>
        <dbReference type="SAM" id="Phobius"/>
    </source>
</evidence>
<keyword evidence="2" id="KW-1133">Transmembrane helix</keyword>
<organism evidence="3 4">
    <name type="scientific">Solimonas fluminis</name>
    <dbReference type="NCBI Taxonomy" id="2086571"/>
    <lineage>
        <taxon>Bacteria</taxon>
        <taxon>Pseudomonadati</taxon>
        <taxon>Pseudomonadota</taxon>
        <taxon>Gammaproteobacteria</taxon>
        <taxon>Nevskiales</taxon>
        <taxon>Nevskiaceae</taxon>
        <taxon>Solimonas</taxon>
    </lineage>
</organism>
<feature type="transmembrane region" description="Helical" evidence="2">
    <location>
        <begin position="102"/>
        <end position="124"/>
    </location>
</feature>
<feature type="region of interest" description="Disordered" evidence="1">
    <location>
        <begin position="180"/>
        <end position="208"/>
    </location>
</feature>
<evidence type="ECO:0000313" key="3">
    <source>
        <dbReference type="EMBL" id="PPE73372.1"/>
    </source>
</evidence>
<keyword evidence="2" id="KW-0812">Transmembrane</keyword>
<accession>A0A2S5TEL7</accession>
<dbReference type="Proteomes" id="UP000238220">
    <property type="component" value="Unassembled WGS sequence"/>
</dbReference>
<evidence type="ECO:0000256" key="1">
    <source>
        <dbReference type="SAM" id="MobiDB-lite"/>
    </source>
</evidence>
<dbReference type="EMBL" id="PSNW01000007">
    <property type="protein sequence ID" value="PPE73372.1"/>
    <property type="molecule type" value="Genomic_DNA"/>
</dbReference>